<comment type="caution">
    <text evidence="10">The sequence shown here is derived from an EMBL/GenBank/DDBJ whole genome shotgun (WGS) entry which is preliminary data.</text>
</comment>
<evidence type="ECO:0000256" key="4">
    <source>
        <dbReference type="ARBA" id="ARBA00022553"/>
    </source>
</evidence>
<keyword evidence="8" id="KW-0804">Transcription</keyword>
<evidence type="ECO:0000313" key="11">
    <source>
        <dbReference type="Proteomes" id="UP001196413"/>
    </source>
</evidence>
<evidence type="ECO:0000256" key="3">
    <source>
        <dbReference type="ARBA" id="ARBA00022490"/>
    </source>
</evidence>
<dbReference type="GO" id="GO:0003700">
    <property type="term" value="F:DNA-binding transcription factor activity"/>
    <property type="evidence" value="ECO:0007669"/>
    <property type="project" value="InterPro"/>
</dbReference>
<name>A0AAD5MUK8_PARTN</name>
<accession>A0AAD5MUK8</accession>
<evidence type="ECO:0000313" key="10">
    <source>
        <dbReference type="EMBL" id="KAJ1355057.1"/>
    </source>
</evidence>
<evidence type="ECO:0000256" key="1">
    <source>
        <dbReference type="ARBA" id="ARBA00004123"/>
    </source>
</evidence>
<dbReference type="PANTHER" id="PTHR11801">
    <property type="entry name" value="SIGNAL TRANSDUCER AND ACTIVATOR OF TRANSCRIPTION"/>
    <property type="match status" value="1"/>
</dbReference>
<keyword evidence="4" id="KW-0597">Phosphoprotein</keyword>
<dbReference type="GO" id="GO:0005634">
    <property type="term" value="C:nucleus"/>
    <property type="evidence" value="ECO:0007669"/>
    <property type="project" value="UniProtKB-SubCell"/>
</dbReference>
<dbReference type="Gene3D" id="2.60.40.630">
    <property type="entry name" value="STAT transcription factor, DNA-binding domain"/>
    <property type="match status" value="1"/>
</dbReference>
<proteinExistence type="predicted"/>
<dbReference type="InterPro" id="IPR001217">
    <property type="entry name" value="STAT"/>
</dbReference>
<protein>
    <submittedName>
        <fullName evidence="10">Signal transducer and activator of transcription b</fullName>
    </submittedName>
</protein>
<dbReference type="EMBL" id="JAHQIW010002308">
    <property type="protein sequence ID" value="KAJ1355057.1"/>
    <property type="molecule type" value="Genomic_DNA"/>
</dbReference>
<evidence type="ECO:0000256" key="7">
    <source>
        <dbReference type="ARBA" id="ARBA00023125"/>
    </source>
</evidence>
<dbReference type="GO" id="GO:0007165">
    <property type="term" value="P:signal transduction"/>
    <property type="evidence" value="ECO:0007669"/>
    <property type="project" value="InterPro"/>
</dbReference>
<gene>
    <name evidence="10" type="primary">STA2</name>
    <name evidence="10" type="ORF">KIN20_012184</name>
</gene>
<keyword evidence="7" id="KW-0238">DNA-binding</keyword>
<reference evidence="10" key="1">
    <citation type="submission" date="2021-06" db="EMBL/GenBank/DDBJ databases">
        <title>Parelaphostrongylus tenuis whole genome reference sequence.</title>
        <authorList>
            <person name="Garwood T.J."/>
            <person name="Larsen P.A."/>
            <person name="Fountain-Jones N.M."/>
            <person name="Garbe J.R."/>
            <person name="Macchietto M.G."/>
            <person name="Kania S.A."/>
            <person name="Gerhold R.W."/>
            <person name="Richards J.E."/>
            <person name="Wolf T.M."/>
        </authorList>
    </citation>
    <scope>NUCLEOTIDE SEQUENCE</scope>
    <source>
        <strain evidence="10">MNPRO001-30</strain>
        <tissue evidence="10">Meninges</tissue>
    </source>
</reference>
<keyword evidence="3" id="KW-0963">Cytoplasm</keyword>
<keyword evidence="9" id="KW-0539">Nucleus</keyword>
<dbReference type="GO" id="GO:0005737">
    <property type="term" value="C:cytoplasm"/>
    <property type="evidence" value="ECO:0007669"/>
    <property type="project" value="UniProtKB-SubCell"/>
</dbReference>
<evidence type="ECO:0000256" key="8">
    <source>
        <dbReference type="ARBA" id="ARBA00023163"/>
    </source>
</evidence>
<organism evidence="10 11">
    <name type="scientific">Parelaphostrongylus tenuis</name>
    <name type="common">Meningeal worm</name>
    <dbReference type="NCBI Taxonomy" id="148309"/>
    <lineage>
        <taxon>Eukaryota</taxon>
        <taxon>Metazoa</taxon>
        <taxon>Ecdysozoa</taxon>
        <taxon>Nematoda</taxon>
        <taxon>Chromadorea</taxon>
        <taxon>Rhabditida</taxon>
        <taxon>Rhabditina</taxon>
        <taxon>Rhabditomorpha</taxon>
        <taxon>Strongyloidea</taxon>
        <taxon>Metastrongylidae</taxon>
        <taxon>Parelaphostrongylus</taxon>
    </lineage>
</organism>
<evidence type="ECO:0000256" key="5">
    <source>
        <dbReference type="ARBA" id="ARBA00022999"/>
    </source>
</evidence>
<dbReference type="InterPro" id="IPR008967">
    <property type="entry name" value="p53-like_TF_DNA-bd_sf"/>
</dbReference>
<dbReference type="Proteomes" id="UP001196413">
    <property type="component" value="Unassembled WGS sequence"/>
</dbReference>
<sequence>MAVLVGHTHRFACHMKAFQKCDIKTYDVRVLGGRAFGVEAVGEGTDVKCYLITDDTAKQLLNNAYLEIFESEEFCIEPSSAIFQKKDTRGLRAKFDDMRVAKKAQLRRDSVASRRYCLCYSIHLKTNCGLELVGKKVSLPFAVLVGPKSDVEARLFLERSFADLVRHPLSDIPTHVSCAEMVDALEMKFQAIVETPQKNADSPGVVQPRMFTMQLPVAEEYQLRKNSTTEGEWKLVPFFDWFFKLAEIVNKYLYSMWYDG</sequence>
<keyword evidence="6" id="KW-0805">Transcription regulation</keyword>
<evidence type="ECO:0000256" key="2">
    <source>
        <dbReference type="ARBA" id="ARBA00004496"/>
    </source>
</evidence>
<dbReference type="SUPFAM" id="SSF49417">
    <property type="entry name" value="p53-like transcription factors"/>
    <property type="match status" value="1"/>
</dbReference>
<evidence type="ECO:0000256" key="9">
    <source>
        <dbReference type="ARBA" id="ARBA00023242"/>
    </source>
</evidence>
<evidence type="ECO:0000256" key="6">
    <source>
        <dbReference type="ARBA" id="ARBA00023015"/>
    </source>
</evidence>
<comment type="subcellular location">
    <subcellularLocation>
        <location evidence="2">Cytoplasm</location>
    </subcellularLocation>
    <subcellularLocation>
        <location evidence="1">Nucleus</location>
    </subcellularLocation>
</comment>
<dbReference type="AlphaFoldDB" id="A0AAD5MUK8"/>
<dbReference type="InterPro" id="IPR012345">
    <property type="entry name" value="STAT_TF_DNA-bd_N"/>
</dbReference>
<keyword evidence="11" id="KW-1185">Reference proteome</keyword>
<dbReference type="Gene3D" id="1.10.238.10">
    <property type="entry name" value="EF-hand"/>
    <property type="match status" value="1"/>
</dbReference>
<dbReference type="GO" id="GO:0003677">
    <property type="term" value="F:DNA binding"/>
    <property type="evidence" value="ECO:0007669"/>
    <property type="project" value="UniProtKB-KW"/>
</dbReference>
<keyword evidence="5" id="KW-0727">SH2 domain</keyword>